<feature type="domain" description="Ricin B lectin" evidence="2">
    <location>
        <begin position="407"/>
        <end position="537"/>
    </location>
</feature>
<feature type="region of interest" description="Disordered" evidence="1">
    <location>
        <begin position="555"/>
        <end position="597"/>
    </location>
</feature>
<reference evidence="3" key="1">
    <citation type="submission" date="2022-10" db="EMBL/GenBank/DDBJ databases">
        <title>The complete genomes of actinobacterial strains from the NBC collection.</title>
        <authorList>
            <person name="Joergensen T.S."/>
            <person name="Alvarez Arevalo M."/>
            <person name="Sterndorff E.B."/>
            <person name="Faurdal D."/>
            <person name="Vuksanovic O."/>
            <person name="Mourched A.-S."/>
            <person name="Charusanti P."/>
            <person name="Shaw S."/>
            <person name="Blin K."/>
            <person name="Weber T."/>
        </authorList>
    </citation>
    <scope>NUCLEOTIDE SEQUENCE</scope>
    <source>
        <strain evidence="3">NBC_00093</strain>
    </source>
</reference>
<evidence type="ECO:0000259" key="2">
    <source>
        <dbReference type="SMART" id="SM00458"/>
    </source>
</evidence>
<dbReference type="InterPro" id="IPR000772">
    <property type="entry name" value="Ricin_B_lectin"/>
</dbReference>
<protein>
    <submittedName>
        <fullName evidence="3">Ricin-type beta-trefoil lectin domain protein</fullName>
    </submittedName>
</protein>
<dbReference type="Pfam" id="PF00652">
    <property type="entry name" value="Ricin_B_lectin"/>
    <property type="match status" value="1"/>
</dbReference>
<accession>A0AAU1ZQ93</accession>
<evidence type="ECO:0000256" key="1">
    <source>
        <dbReference type="SAM" id="MobiDB-lite"/>
    </source>
</evidence>
<feature type="region of interest" description="Disordered" evidence="1">
    <location>
        <begin position="371"/>
        <end position="401"/>
    </location>
</feature>
<feature type="compositionally biased region" description="Polar residues" evidence="1">
    <location>
        <begin position="377"/>
        <end position="395"/>
    </location>
</feature>
<dbReference type="AlphaFoldDB" id="A0AAU1ZQ93"/>
<dbReference type="InterPro" id="IPR035992">
    <property type="entry name" value="Ricin_B-like_lectins"/>
</dbReference>
<dbReference type="EMBL" id="CP108222">
    <property type="protein sequence ID" value="WTT14651.1"/>
    <property type="molecule type" value="Genomic_DNA"/>
</dbReference>
<name>A0AAU1ZQ93_9ACTN</name>
<dbReference type="PROSITE" id="PS50231">
    <property type="entry name" value="RICIN_B_LECTIN"/>
    <property type="match status" value="1"/>
</dbReference>
<gene>
    <name evidence="3" type="ORF">OHA22_03515</name>
</gene>
<feature type="compositionally biased region" description="Low complexity" evidence="1">
    <location>
        <begin position="579"/>
        <end position="591"/>
    </location>
</feature>
<proteinExistence type="predicted"/>
<sequence>MKDAGLSNSPTPAPAYDASDVELSAELTKWTGTTPALHPVGELLDRHWEAAFAYARLCTSGARPAGMLTTAAFTRLFGESLRHNGPTSAWRPQLLVTVRRLAAEWESDHRHEMLHPELRTTPGGGNRVAARLLPAPDRRLLSRAFQNLSQSARCLLWHAEVEGEPLEIPAALLGLSMADAAVELGRARGRLREECLHVHREVVPRDECRRYIRLIDVTCRRRSLDVDPDLAKHLADCKHCRYAADQLNQFNGDLALALAEGVLGWGARAYLESRPGRAAESAIVEVEQAPIVEIATVESLLPVPRVLAQAPPMPTTAPVSTELVVRPGSHRSAHKAARRAVRRRNRALAVATVSALVLLPLVLWNALGQGDDEGPTAETSPSDTATNGSGTSDNDPSWIGAGETTKGALLGRLHNVESGLCIGVVGGKPVKGAETELTGCSSAAGQQWAYEKDGLLRSIAAPDLCLDSHLGYSVQLAPCTGTAQPATKNVRYDFTLQGTLVPRWDQDLALTPADAKSKTALVLKTREESADQHWVFDSSSPSLQMEAVNWDAATESTAPVVKKSPKPSPTPTATPTPTPTASEPTATPSTAQPNPSASYPSNVPCYYYGYYACSSNGQYGNNGNNYGYGYGGYGYGGGYGGWGGH</sequence>
<feature type="compositionally biased region" description="Pro residues" evidence="1">
    <location>
        <begin position="566"/>
        <end position="578"/>
    </location>
</feature>
<dbReference type="SUPFAM" id="SSF50370">
    <property type="entry name" value="Ricin B-like lectins"/>
    <property type="match status" value="1"/>
</dbReference>
<dbReference type="Gene3D" id="2.80.10.50">
    <property type="match status" value="1"/>
</dbReference>
<evidence type="ECO:0000313" key="3">
    <source>
        <dbReference type="EMBL" id="WTT14651.1"/>
    </source>
</evidence>
<organism evidence="3">
    <name type="scientific">Streptomyces sp. NBC_00093</name>
    <dbReference type="NCBI Taxonomy" id="2975649"/>
    <lineage>
        <taxon>Bacteria</taxon>
        <taxon>Bacillati</taxon>
        <taxon>Actinomycetota</taxon>
        <taxon>Actinomycetes</taxon>
        <taxon>Kitasatosporales</taxon>
        <taxon>Streptomycetaceae</taxon>
        <taxon>Streptomyces</taxon>
    </lineage>
</organism>
<dbReference type="SMART" id="SM00458">
    <property type="entry name" value="RICIN"/>
    <property type="match status" value="1"/>
</dbReference>